<keyword evidence="5" id="KW-0998">Cell outer membrane</keyword>
<dbReference type="PROSITE" id="PS51257">
    <property type="entry name" value="PROKAR_LIPOPROTEIN"/>
    <property type="match status" value="1"/>
</dbReference>
<feature type="domain" description="SusD-like N-terminal" evidence="7">
    <location>
        <begin position="20"/>
        <end position="237"/>
    </location>
</feature>
<comment type="similarity">
    <text evidence="2">Belongs to the SusD family.</text>
</comment>
<keyword evidence="3" id="KW-0732">Signal</keyword>
<evidence type="ECO:0000256" key="2">
    <source>
        <dbReference type="ARBA" id="ARBA00006275"/>
    </source>
</evidence>
<evidence type="ECO:0000313" key="9">
    <source>
        <dbReference type="Proteomes" id="UP000184130"/>
    </source>
</evidence>
<protein>
    <submittedName>
        <fullName evidence="8">Starch-binding associating with outer membrane</fullName>
    </submittedName>
</protein>
<comment type="subcellular location">
    <subcellularLocation>
        <location evidence="1">Cell outer membrane</location>
    </subcellularLocation>
</comment>
<evidence type="ECO:0000313" key="8">
    <source>
        <dbReference type="EMBL" id="SHK49274.1"/>
    </source>
</evidence>
<evidence type="ECO:0000256" key="4">
    <source>
        <dbReference type="ARBA" id="ARBA00023136"/>
    </source>
</evidence>
<evidence type="ECO:0000256" key="5">
    <source>
        <dbReference type="ARBA" id="ARBA00023237"/>
    </source>
</evidence>
<dbReference type="InterPro" id="IPR012944">
    <property type="entry name" value="SusD_RagB_dom"/>
</dbReference>
<name>A0A1M6SX55_XYLRU</name>
<keyword evidence="4" id="KW-0472">Membrane</keyword>
<gene>
    <name evidence="8" type="ORF">SAMN05216463_10492</name>
</gene>
<evidence type="ECO:0000256" key="3">
    <source>
        <dbReference type="ARBA" id="ARBA00022729"/>
    </source>
</evidence>
<reference evidence="8 9" key="1">
    <citation type="submission" date="2016-11" db="EMBL/GenBank/DDBJ databases">
        <authorList>
            <person name="Jaros S."/>
            <person name="Januszkiewicz K."/>
            <person name="Wedrychowicz H."/>
        </authorList>
    </citation>
    <scope>NUCLEOTIDE SEQUENCE [LARGE SCALE GENOMIC DNA]</scope>
    <source>
        <strain evidence="8 9">KHT3</strain>
    </source>
</reference>
<evidence type="ECO:0000259" key="6">
    <source>
        <dbReference type="Pfam" id="PF07980"/>
    </source>
</evidence>
<dbReference type="SUPFAM" id="SSF48452">
    <property type="entry name" value="TPR-like"/>
    <property type="match status" value="1"/>
</dbReference>
<dbReference type="Pfam" id="PF07980">
    <property type="entry name" value="SusD_RagB"/>
    <property type="match status" value="1"/>
</dbReference>
<dbReference type="InterPro" id="IPR011990">
    <property type="entry name" value="TPR-like_helical_dom_sf"/>
</dbReference>
<dbReference type="EMBL" id="FRBD01000004">
    <property type="protein sequence ID" value="SHK49274.1"/>
    <property type="molecule type" value="Genomic_DNA"/>
</dbReference>
<dbReference type="GO" id="GO:0009279">
    <property type="term" value="C:cell outer membrane"/>
    <property type="evidence" value="ECO:0007669"/>
    <property type="project" value="UniProtKB-SubCell"/>
</dbReference>
<dbReference type="InterPro" id="IPR033985">
    <property type="entry name" value="SusD-like_N"/>
</dbReference>
<accession>A0A1M6SX55</accession>
<feature type="domain" description="RagB/SusD" evidence="6">
    <location>
        <begin position="313"/>
        <end position="553"/>
    </location>
</feature>
<evidence type="ECO:0000256" key="1">
    <source>
        <dbReference type="ARBA" id="ARBA00004442"/>
    </source>
</evidence>
<dbReference type="RefSeq" id="WP_217653211.1">
    <property type="nucleotide sequence ID" value="NZ_FRBD01000004.1"/>
</dbReference>
<dbReference type="Gene3D" id="1.25.40.390">
    <property type="match status" value="1"/>
</dbReference>
<evidence type="ECO:0000259" key="7">
    <source>
        <dbReference type="Pfam" id="PF14322"/>
    </source>
</evidence>
<organism evidence="8 9">
    <name type="scientific">Xylanibacter ruminicola</name>
    <name type="common">Prevotella ruminicola</name>
    <dbReference type="NCBI Taxonomy" id="839"/>
    <lineage>
        <taxon>Bacteria</taxon>
        <taxon>Pseudomonadati</taxon>
        <taxon>Bacteroidota</taxon>
        <taxon>Bacteroidia</taxon>
        <taxon>Bacteroidales</taxon>
        <taxon>Prevotellaceae</taxon>
        <taxon>Xylanibacter</taxon>
    </lineage>
</organism>
<sequence length="553" mass="62199">MKHHIIIAIALIFSMSSCEDFLDTSLDTNQTNETLATDRGSIWAFANAFYSPIHYGYSAIDGNIFASASDEAQQASAASNVIYFNKGMVNTNVNPLSYFYTNCYEGIRAANYFLDYVADGKGKALLELNRNLVTDAENYKRDLLSLDWYIAEAHIARAYYYAELIKMYGGMPIVEQTMSQNDRQMISRSSYDECVEYIVKEIDTWKDKLAKDWNNYADREGRFTLGAALAIKSRVLLYAASPLHNPTGDNVKWMRAAQAANEFLANSDIHYELDSSYENYFNGETSLTSPETIYLVRRAASNSLEQANYPIATPGGKSGVCPTENLVSQYEYIGEPDPSNPYANRDPRLAASVVVNGSLWNGRTISQAPGETDDMANANASPTGYYLKKFLTDGLNLIQGQTAQHNWVAFRYAEILLNYAEAMNEAFGPMNAPDGYVMSAKDALQKVRDRASVSLPAVDVSSIEAFRQAVKHERQIELAFEDHRYWDLLRWNDAMTILNQPVKGVKINKSGEVYSYSVVDVASRVFYERNYYLPLLRSEIENSNGTLEQNPKY</sequence>
<dbReference type="Proteomes" id="UP000184130">
    <property type="component" value="Unassembled WGS sequence"/>
</dbReference>
<dbReference type="Pfam" id="PF14322">
    <property type="entry name" value="SusD-like_3"/>
    <property type="match status" value="1"/>
</dbReference>
<dbReference type="AlphaFoldDB" id="A0A1M6SX55"/>
<proteinExistence type="inferred from homology"/>